<sequence length="265" mass="27872">MDISGKRVVLTGAAGGIGSAMARKLAGRGACLLLVGRTIDQLGALCEALPGDGHRPVVADITAEEGRATVVNACADAVDILINNAGVNCFGLLEHQTDEQLQEMIAVNVMAPILLTRDLLPQLRQRHGAVVNVGSGFGSIGFAGYCGYSASKFALRGFTEALRRELADSDVRVQYLAPRAVATPMNPPEVVAMNEELGNATDAPEQVAEELLALLHSGKSVRQIGAPERFFAMLNALLPGIVDSALVKKLAVVRRQAMAAHTVAR</sequence>
<dbReference type="RefSeq" id="WP_076001231.1">
    <property type="nucleotide sequence ID" value="NZ_PKUS01000010.1"/>
</dbReference>
<evidence type="ECO:0000256" key="3">
    <source>
        <dbReference type="RuleBase" id="RU000363"/>
    </source>
</evidence>
<comment type="similarity">
    <text evidence="1 3">Belongs to the short-chain dehydrogenases/reductases (SDR) family.</text>
</comment>
<name>A0A2N5X392_9GAMM</name>
<accession>A0A2N5X392</accession>
<dbReference type="PANTHER" id="PTHR44196">
    <property type="entry name" value="DEHYDROGENASE/REDUCTASE SDR FAMILY MEMBER 7B"/>
    <property type="match status" value="1"/>
</dbReference>
<dbReference type="Proteomes" id="UP000235005">
    <property type="component" value="Unassembled WGS sequence"/>
</dbReference>
<protein>
    <submittedName>
        <fullName evidence="4">Short chain dehydrogenase</fullName>
    </submittedName>
</protein>
<reference evidence="4 5" key="1">
    <citation type="submission" date="2018-01" db="EMBL/GenBank/DDBJ databases">
        <title>The draft genome sequence of Halioglobus lutimaris HF004.</title>
        <authorList>
            <person name="Du Z.-J."/>
            <person name="Shi M.-J."/>
        </authorList>
    </citation>
    <scope>NUCLEOTIDE SEQUENCE [LARGE SCALE GENOMIC DNA]</scope>
    <source>
        <strain evidence="4 5">HF004</strain>
    </source>
</reference>
<dbReference type="InterPro" id="IPR002347">
    <property type="entry name" value="SDR_fam"/>
</dbReference>
<evidence type="ECO:0000256" key="1">
    <source>
        <dbReference type="ARBA" id="ARBA00006484"/>
    </source>
</evidence>
<dbReference type="EMBL" id="PKUS01000010">
    <property type="protein sequence ID" value="PLW68962.1"/>
    <property type="molecule type" value="Genomic_DNA"/>
</dbReference>
<dbReference type="NCBIfam" id="NF006565">
    <property type="entry name" value="PRK09072.1"/>
    <property type="match status" value="1"/>
</dbReference>
<dbReference type="GO" id="GO:0016020">
    <property type="term" value="C:membrane"/>
    <property type="evidence" value="ECO:0007669"/>
    <property type="project" value="TreeGrafter"/>
</dbReference>
<dbReference type="PANTHER" id="PTHR44196:SF1">
    <property type="entry name" value="DEHYDROGENASE_REDUCTASE SDR FAMILY MEMBER 7B"/>
    <property type="match status" value="1"/>
</dbReference>
<dbReference type="OrthoDB" id="7301144at2"/>
<keyword evidence="5" id="KW-1185">Reference proteome</keyword>
<dbReference type="SUPFAM" id="SSF51735">
    <property type="entry name" value="NAD(P)-binding Rossmann-fold domains"/>
    <property type="match status" value="1"/>
</dbReference>
<dbReference type="PROSITE" id="PS00061">
    <property type="entry name" value="ADH_SHORT"/>
    <property type="match status" value="1"/>
</dbReference>
<dbReference type="InterPro" id="IPR020904">
    <property type="entry name" value="Sc_DH/Rdtase_CS"/>
</dbReference>
<dbReference type="Gene3D" id="3.40.50.720">
    <property type="entry name" value="NAD(P)-binding Rossmann-like Domain"/>
    <property type="match status" value="1"/>
</dbReference>
<gene>
    <name evidence="4" type="ORF">C0039_10095</name>
</gene>
<comment type="caution">
    <text evidence="4">The sequence shown here is derived from an EMBL/GenBank/DDBJ whole genome shotgun (WGS) entry which is preliminary data.</text>
</comment>
<dbReference type="Pfam" id="PF00106">
    <property type="entry name" value="adh_short"/>
    <property type="match status" value="1"/>
</dbReference>
<dbReference type="PRINTS" id="PR00080">
    <property type="entry name" value="SDRFAMILY"/>
</dbReference>
<dbReference type="PRINTS" id="PR00081">
    <property type="entry name" value="GDHRDH"/>
</dbReference>
<dbReference type="GO" id="GO:0016491">
    <property type="term" value="F:oxidoreductase activity"/>
    <property type="evidence" value="ECO:0007669"/>
    <property type="project" value="UniProtKB-KW"/>
</dbReference>
<evidence type="ECO:0000313" key="5">
    <source>
        <dbReference type="Proteomes" id="UP000235005"/>
    </source>
</evidence>
<evidence type="ECO:0000256" key="2">
    <source>
        <dbReference type="ARBA" id="ARBA00023002"/>
    </source>
</evidence>
<dbReference type="CDD" id="cd05233">
    <property type="entry name" value="SDR_c"/>
    <property type="match status" value="1"/>
</dbReference>
<dbReference type="AlphaFoldDB" id="A0A2N5X392"/>
<proteinExistence type="inferred from homology"/>
<keyword evidence="2" id="KW-0560">Oxidoreductase</keyword>
<dbReference type="InterPro" id="IPR036291">
    <property type="entry name" value="NAD(P)-bd_dom_sf"/>
</dbReference>
<evidence type="ECO:0000313" key="4">
    <source>
        <dbReference type="EMBL" id="PLW68962.1"/>
    </source>
</evidence>
<organism evidence="4 5">
    <name type="scientific">Pseudohalioglobus lutimaris</name>
    <dbReference type="NCBI Taxonomy" id="1737061"/>
    <lineage>
        <taxon>Bacteria</taxon>
        <taxon>Pseudomonadati</taxon>
        <taxon>Pseudomonadota</taxon>
        <taxon>Gammaproteobacteria</taxon>
        <taxon>Cellvibrionales</taxon>
        <taxon>Halieaceae</taxon>
        <taxon>Pseudohalioglobus</taxon>
    </lineage>
</organism>